<evidence type="ECO:0008006" key="3">
    <source>
        <dbReference type="Google" id="ProtNLM"/>
    </source>
</evidence>
<sequence>MFSAALFTIAETWKHPKCPSTDEWIRKMWYIYTMEYYSAIKMNKIMPFAATWMELETLILSEVSQKEKDKYHMNSLISGHQYMAQMNLSTEKKIMDLENRLVVVKGEGEGVGWMGCLGLIDADYCLWNGLAMRSCSVALETMSGHL</sequence>
<dbReference type="AlphaFoldDB" id="A0A5G2R9X3"/>
<proteinExistence type="predicted"/>
<reference evidence="1" key="3">
    <citation type="submission" date="2025-08" db="UniProtKB">
        <authorList>
            <consortium name="Ensembl"/>
        </authorList>
    </citation>
    <scope>IDENTIFICATION</scope>
</reference>
<dbReference type="Proteomes" id="UP000008227">
    <property type="component" value="Chromosome 2"/>
</dbReference>
<evidence type="ECO:0000313" key="2">
    <source>
        <dbReference type="Proteomes" id="UP000008227"/>
    </source>
</evidence>
<dbReference type="GeneTree" id="ENSGT01150000286925"/>
<organism evidence="1 2">
    <name type="scientific">Sus scrofa</name>
    <name type="common">Pig</name>
    <dbReference type="NCBI Taxonomy" id="9823"/>
    <lineage>
        <taxon>Eukaryota</taxon>
        <taxon>Metazoa</taxon>
        <taxon>Chordata</taxon>
        <taxon>Craniata</taxon>
        <taxon>Vertebrata</taxon>
        <taxon>Euteleostomi</taxon>
        <taxon>Mammalia</taxon>
        <taxon>Eutheria</taxon>
        <taxon>Laurasiatheria</taxon>
        <taxon>Artiodactyla</taxon>
        <taxon>Suina</taxon>
        <taxon>Suidae</taxon>
        <taxon>Sus</taxon>
    </lineage>
</organism>
<dbReference type="InParanoid" id="A0A5G2R9X3"/>
<reference evidence="1" key="2">
    <citation type="journal article" date="2020" name="Gigascience">
        <title>An improved pig reference genome sequence to enable pig genetics and genomics research.</title>
        <authorList>
            <person name="Warr A."/>
            <person name="Affara N."/>
            <person name="Aken B."/>
            <person name="Beiki H."/>
            <person name="Bickhart D.M."/>
            <person name="Billis K."/>
            <person name="Chow W."/>
            <person name="Eory L."/>
            <person name="Finlayson H.A."/>
            <person name="Flicek P."/>
            <person name="Giron C.G."/>
            <person name="Griffin D.K."/>
            <person name="Hall R."/>
            <person name="Hannum G."/>
            <person name="Hourlier T."/>
            <person name="Howe K."/>
            <person name="Hume D.A."/>
            <person name="Izuogu O."/>
            <person name="Kim K."/>
            <person name="Koren S."/>
            <person name="Liu H."/>
            <person name="Manchanda N."/>
            <person name="Martin F.J."/>
            <person name="Nonneman D.J."/>
            <person name="O'Connor R.E."/>
            <person name="Phillippy A.M."/>
            <person name="Rohrer G.A."/>
            <person name="Rosen B.D."/>
            <person name="Rund L.A."/>
            <person name="Sargent C.A."/>
            <person name="Schook L.B."/>
            <person name="Schroeder S.G."/>
            <person name="Schwartz A.S."/>
            <person name="Skinner B.M."/>
            <person name="Talbot R."/>
            <person name="Tseng E."/>
            <person name="Tuggle C.K."/>
            <person name="Watson M."/>
            <person name="Smith T.P.L."/>
            <person name="Archibald A.L."/>
        </authorList>
    </citation>
    <scope>NUCLEOTIDE SEQUENCE [LARGE SCALE GENOMIC DNA]</scope>
    <source>
        <strain evidence="1">Duroc</strain>
    </source>
</reference>
<keyword evidence="2" id="KW-1185">Reference proteome</keyword>
<dbReference type="Ensembl" id="ENSSSCT00000078821.2">
    <property type="protein sequence ID" value="ENSSSCP00000073114.2"/>
    <property type="gene ID" value="ENSSSCG00000048893.2"/>
</dbReference>
<name>A0A5G2R9X3_PIG</name>
<reference evidence="1" key="4">
    <citation type="submission" date="2025-09" db="UniProtKB">
        <authorList>
            <consortium name="Ensembl"/>
        </authorList>
    </citation>
    <scope>IDENTIFICATION</scope>
</reference>
<protein>
    <recommendedName>
        <fullName evidence="3">DUF1725 domain-containing protein</fullName>
    </recommendedName>
</protein>
<reference evidence="2" key="1">
    <citation type="submission" date="2009-11" db="EMBL/GenBank/DDBJ databases">
        <authorList>
            <consortium name="Porcine genome sequencing project"/>
        </authorList>
    </citation>
    <scope>NUCLEOTIDE SEQUENCE [LARGE SCALE GENOMIC DNA]</scope>
    <source>
        <strain evidence="2">Duroc</strain>
    </source>
</reference>
<evidence type="ECO:0000313" key="1">
    <source>
        <dbReference type="Ensembl" id="ENSSSCP00000073114.2"/>
    </source>
</evidence>
<dbReference type="Bgee" id="ENSSSCG00000048893">
    <property type="expression patterns" value="Expressed in dorsal plus ventral thalamus and 2 other cell types or tissues"/>
</dbReference>
<accession>A0A5G2R9X3</accession>